<keyword evidence="3" id="KW-1185">Reference proteome</keyword>
<comment type="caution">
    <text evidence="2">The sequence shown here is derived from an EMBL/GenBank/DDBJ whole genome shotgun (WGS) entry which is preliminary data.</text>
</comment>
<gene>
    <name evidence="2" type="ORF">M472_11165</name>
</gene>
<protein>
    <submittedName>
        <fullName evidence="2">Uncharacterized protein</fullName>
    </submittedName>
</protein>
<proteinExistence type="predicted"/>
<dbReference type="PATRIC" id="fig|1346330.5.peg.2674"/>
<feature type="signal peptide" evidence="1">
    <location>
        <begin position="1"/>
        <end position="20"/>
    </location>
</feature>
<evidence type="ECO:0000313" key="3">
    <source>
        <dbReference type="Proteomes" id="UP000016584"/>
    </source>
</evidence>
<sequence>MKSIMILLTAILGLGVTAWALNDNKAIDSTVNLHDADEASQTEVFWDYNGSRPLNSTDHILPEKYSYAANQNLGCDQSTAFCQIKAPVLAGSSPAQPDLSAPSTIPGQNIQDRIEDAQLNGPNETVTMKN</sequence>
<feature type="chain" id="PRO_5004628368" evidence="1">
    <location>
        <begin position="21"/>
        <end position="130"/>
    </location>
</feature>
<dbReference type="STRING" id="1346330.M472_11165"/>
<dbReference type="Proteomes" id="UP000016584">
    <property type="component" value="Unassembled WGS sequence"/>
</dbReference>
<dbReference type="EMBL" id="ATDL01000015">
    <property type="protein sequence ID" value="ERJ59333.1"/>
    <property type="molecule type" value="Genomic_DNA"/>
</dbReference>
<accession>U2J9I5</accession>
<evidence type="ECO:0000313" key="2">
    <source>
        <dbReference type="EMBL" id="ERJ59333.1"/>
    </source>
</evidence>
<reference evidence="2 3" key="1">
    <citation type="journal article" date="2013" name="Genome Announc.">
        <title>The Draft Genome Sequence of Sphingomonas paucimobilis Strain HER1398 (Proteobacteria), Host to the Giant PAU Phage, Indicates That It Is a Member of the Genus Sphingobacterium (Bacteroidetes).</title>
        <authorList>
            <person name="White R.A.III."/>
            <person name="Suttle C.A."/>
        </authorList>
    </citation>
    <scope>NUCLEOTIDE SEQUENCE [LARGE SCALE GENOMIC DNA]</scope>
    <source>
        <strain evidence="2 3">HER1398</strain>
    </source>
</reference>
<organism evidence="2 3">
    <name type="scientific">Sphingobacterium paucimobilis HER1398</name>
    <dbReference type="NCBI Taxonomy" id="1346330"/>
    <lineage>
        <taxon>Bacteria</taxon>
        <taxon>Pseudomonadati</taxon>
        <taxon>Bacteroidota</taxon>
        <taxon>Sphingobacteriia</taxon>
        <taxon>Sphingobacteriales</taxon>
        <taxon>Sphingobacteriaceae</taxon>
        <taxon>Sphingobacterium</taxon>
    </lineage>
</organism>
<dbReference type="AlphaFoldDB" id="U2J9I5"/>
<keyword evidence="1" id="KW-0732">Signal</keyword>
<name>U2J9I5_9SPHI</name>
<evidence type="ECO:0000256" key="1">
    <source>
        <dbReference type="SAM" id="SignalP"/>
    </source>
</evidence>